<name>A0A2K0TGP7_9HYPO</name>
<sequence>MPGTTNGNTAQARSRKRQRRSPIAQSQNPIAQSQNPTAQAGSRKRQRRSTIAQNQSPIAQNQGPIAQSQSPSQSKTPIVAQSQSPSRLLGVASTHTTFFVNRKHASEHSLGGTYSGQMYVDFYEPLYAFAPNLQRNIVFLHGDFFTGQTWLEKVDGTQSWAAYFLKQGYNVFVVDLPGVGKSSFLNENDYQIPGVPRTVRKLTADLVEQEFTASEKFPLPDGSLAWASANRHTQWPGTGLRGDEYFNKLMASTTDMVLPKLQHEELGTIAVTDLLKRIGPSFLLGHGTGATIGMLTADAVPRLVRGLISIEPDGPPCALAGRPVDGRMTYTPYLQYNPNIRRYGLSDAPLTFSPASQPAPGAHPLKTEVRQLNDNNGCYIVQQKQSNIRILNMREGQETVPQLVQLTQVPHAMYISDSSPHSVFDWATARFLRHGGNFVDCFPLEAEGVRGNGHLMHQEENSDVIARRIDEWVTESIRHEDEDRERRENVQKEHEERYQVPISLMKGPKDEPFKLEFAVQPDAVAHQVSPALPPTPPDSVASVDPAGPVATVNPLDLTDPVAAINPLDLTDPADLPGEPWQWPSFYEIEEQAARPPGEFDPNQDFDPNQAFNEAWEPINFSSNSFSSAETAFFDTADTDQEMLSEWKTDLSQHDDTGLATAGIPETEDLSNDEWAQFFNRGLVQEFPDL</sequence>
<feature type="compositionally biased region" description="Polar residues" evidence="1">
    <location>
        <begin position="23"/>
        <end position="40"/>
    </location>
</feature>
<dbReference type="InterPro" id="IPR050228">
    <property type="entry name" value="Carboxylesterase_BioH"/>
</dbReference>
<organism evidence="3 4">
    <name type="scientific">Trichoderma gamsii</name>
    <dbReference type="NCBI Taxonomy" id="398673"/>
    <lineage>
        <taxon>Eukaryota</taxon>
        <taxon>Fungi</taxon>
        <taxon>Dikarya</taxon>
        <taxon>Ascomycota</taxon>
        <taxon>Pezizomycotina</taxon>
        <taxon>Sordariomycetes</taxon>
        <taxon>Hypocreomycetidae</taxon>
        <taxon>Hypocreales</taxon>
        <taxon>Hypocreaceae</taxon>
        <taxon>Trichoderma</taxon>
    </lineage>
</organism>
<evidence type="ECO:0000259" key="2">
    <source>
        <dbReference type="Pfam" id="PF12697"/>
    </source>
</evidence>
<accession>A0A2K0TGP7</accession>
<dbReference type="AlphaFoldDB" id="A0A2K0TGP7"/>
<comment type="caution">
    <text evidence="3">The sequence shown here is derived from an EMBL/GenBank/DDBJ whole genome shotgun (WGS) entry which is preliminary data.</text>
</comment>
<proteinExistence type="predicted"/>
<dbReference type="PANTHER" id="PTHR43194">
    <property type="entry name" value="HYDROLASE ALPHA/BETA FOLD FAMILY"/>
    <property type="match status" value="1"/>
</dbReference>
<dbReference type="OrthoDB" id="9978720at2759"/>
<reference evidence="3 4" key="1">
    <citation type="submission" date="2017-02" db="EMBL/GenBank/DDBJ databases">
        <title>Genomes of Trichoderma spp. with biocontrol activity.</title>
        <authorList>
            <person name="Gardiner D."/>
            <person name="Kazan K."/>
            <person name="Vos C."/>
            <person name="Harvey P."/>
        </authorList>
    </citation>
    <scope>NUCLEOTIDE SEQUENCE [LARGE SCALE GENOMIC DNA]</scope>
    <source>
        <strain evidence="3 4">A5MH</strain>
    </source>
</reference>
<dbReference type="Gene3D" id="3.40.50.1820">
    <property type="entry name" value="alpha/beta hydrolase"/>
    <property type="match status" value="1"/>
</dbReference>
<dbReference type="InterPro" id="IPR029058">
    <property type="entry name" value="AB_hydrolase_fold"/>
</dbReference>
<dbReference type="SUPFAM" id="SSF53474">
    <property type="entry name" value="alpha/beta-Hydrolases"/>
    <property type="match status" value="1"/>
</dbReference>
<dbReference type="PANTHER" id="PTHR43194:SF4">
    <property type="entry name" value="AB HYDROLASE-1 DOMAIN-CONTAINING PROTEIN"/>
    <property type="match status" value="1"/>
</dbReference>
<dbReference type="Proteomes" id="UP000236546">
    <property type="component" value="Unassembled WGS sequence"/>
</dbReference>
<protein>
    <recommendedName>
        <fullName evidence="2">AB hydrolase-1 domain-containing protein</fullName>
    </recommendedName>
</protein>
<feature type="compositionally biased region" description="Polar residues" evidence="1">
    <location>
        <begin position="49"/>
        <end position="86"/>
    </location>
</feature>
<dbReference type="Pfam" id="PF12697">
    <property type="entry name" value="Abhydrolase_6"/>
    <property type="match status" value="1"/>
</dbReference>
<feature type="domain" description="AB hydrolase-1" evidence="2">
    <location>
        <begin position="137"/>
        <end position="467"/>
    </location>
</feature>
<dbReference type="InterPro" id="IPR000073">
    <property type="entry name" value="AB_hydrolase_1"/>
</dbReference>
<evidence type="ECO:0000313" key="4">
    <source>
        <dbReference type="Proteomes" id="UP000236546"/>
    </source>
</evidence>
<feature type="region of interest" description="Disordered" evidence="1">
    <location>
        <begin position="1"/>
        <end position="86"/>
    </location>
</feature>
<dbReference type="EMBL" id="MTYH01000028">
    <property type="protein sequence ID" value="PNP44701.1"/>
    <property type="molecule type" value="Genomic_DNA"/>
</dbReference>
<evidence type="ECO:0000256" key="1">
    <source>
        <dbReference type="SAM" id="MobiDB-lite"/>
    </source>
</evidence>
<evidence type="ECO:0000313" key="3">
    <source>
        <dbReference type="EMBL" id="PNP44701.1"/>
    </source>
</evidence>
<gene>
    <name evidence="3" type="ORF">TGAMA5MH_03508</name>
</gene>